<comment type="catalytic activity">
    <reaction evidence="12">
        <text>L-threonyl-[protein] + UDP-N-acetyl-alpha-D-glucosamine = 3-O-(N-acetyl-beta-D-glucosaminyl)-L-threonyl-[protein] + UDP + H(+)</text>
        <dbReference type="Rhea" id="RHEA:48908"/>
        <dbReference type="Rhea" id="RHEA-COMP:11060"/>
        <dbReference type="Rhea" id="RHEA-COMP:12252"/>
        <dbReference type="ChEBI" id="CHEBI:15378"/>
        <dbReference type="ChEBI" id="CHEBI:30013"/>
        <dbReference type="ChEBI" id="CHEBI:57705"/>
        <dbReference type="ChEBI" id="CHEBI:58223"/>
        <dbReference type="ChEBI" id="CHEBI:90840"/>
        <dbReference type="EC" id="2.4.1.255"/>
    </reaction>
</comment>
<dbReference type="PANTHER" id="PTHR20961:SF148">
    <property type="entry name" value="EGF DOMAIN-SPECIFIC O-LINKED N-ACETYLGLUCOSAMINE TRANSFERASE"/>
    <property type="match status" value="1"/>
</dbReference>
<evidence type="ECO:0000256" key="13">
    <source>
        <dbReference type="SAM" id="SignalP"/>
    </source>
</evidence>
<feature type="non-terminal residue" evidence="15">
    <location>
        <position position="1"/>
    </location>
</feature>
<dbReference type="PANTHER" id="PTHR20961">
    <property type="entry name" value="GLYCOSYLTRANSFERASE"/>
    <property type="match status" value="1"/>
</dbReference>
<evidence type="ECO:0000256" key="8">
    <source>
        <dbReference type="ARBA" id="ARBA00037761"/>
    </source>
</evidence>
<dbReference type="Proteomes" id="UP000826234">
    <property type="component" value="Unassembled WGS sequence"/>
</dbReference>
<feature type="chain" id="PRO_5047244746" description="EGF domain-specific O-linked N-acetylglucosamine transferase" evidence="13">
    <location>
        <begin position="22"/>
        <end position="546"/>
    </location>
</feature>
<dbReference type="EC" id="2.4.1.255" evidence="2"/>
<evidence type="ECO:0000256" key="2">
    <source>
        <dbReference type="ARBA" id="ARBA00011970"/>
    </source>
</evidence>
<evidence type="ECO:0000256" key="9">
    <source>
        <dbReference type="ARBA" id="ARBA00040944"/>
    </source>
</evidence>
<evidence type="ECO:0000256" key="1">
    <source>
        <dbReference type="ARBA" id="ARBA00005449"/>
    </source>
</evidence>
<keyword evidence="5 13" id="KW-0732">Signal</keyword>
<keyword evidence="4" id="KW-0808">Transferase</keyword>
<dbReference type="InterPro" id="IPR007657">
    <property type="entry name" value="Glycosyltransferase_61"/>
</dbReference>
<dbReference type="EMBL" id="JAIPUX010000439">
    <property type="protein sequence ID" value="KAH0630261.1"/>
    <property type="molecule type" value="Genomic_DNA"/>
</dbReference>
<evidence type="ECO:0000256" key="3">
    <source>
        <dbReference type="ARBA" id="ARBA00022676"/>
    </source>
</evidence>
<keyword evidence="7" id="KW-0325">Glycoprotein</keyword>
<dbReference type="Pfam" id="PF04577">
    <property type="entry name" value="Glyco_transf_61"/>
    <property type="match status" value="1"/>
</dbReference>
<organism evidence="15 16">
    <name type="scientific">Phrynosoma platyrhinos</name>
    <name type="common">Desert horned lizard</name>
    <dbReference type="NCBI Taxonomy" id="52577"/>
    <lineage>
        <taxon>Eukaryota</taxon>
        <taxon>Metazoa</taxon>
        <taxon>Chordata</taxon>
        <taxon>Craniata</taxon>
        <taxon>Vertebrata</taxon>
        <taxon>Euteleostomi</taxon>
        <taxon>Lepidosauria</taxon>
        <taxon>Squamata</taxon>
        <taxon>Bifurcata</taxon>
        <taxon>Unidentata</taxon>
        <taxon>Episquamata</taxon>
        <taxon>Toxicofera</taxon>
        <taxon>Iguania</taxon>
        <taxon>Phrynosomatidae</taxon>
        <taxon>Phrynosomatinae</taxon>
        <taxon>Phrynosoma</taxon>
    </lineage>
</organism>
<evidence type="ECO:0000256" key="7">
    <source>
        <dbReference type="ARBA" id="ARBA00023180"/>
    </source>
</evidence>
<evidence type="ECO:0000259" key="14">
    <source>
        <dbReference type="Pfam" id="PF04577"/>
    </source>
</evidence>
<gene>
    <name evidence="15" type="ORF">JD844_013078</name>
</gene>
<feature type="signal peptide" evidence="13">
    <location>
        <begin position="1"/>
        <end position="21"/>
    </location>
</feature>
<accession>A0ABQ7TLM9</accession>
<evidence type="ECO:0000256" key="4">
    <source>
        <dbReference type="ARBA" id="ARBA00022679"/>
    </source>
</evidence>
<name>A0ABQ7TLM9_PHRPL</name>
<proteinExistence type="inferred from homology"/>
<sequence>GFPSAMLMLLAFGLLLQETVAKIKDGSLTVGSSIPPVQLYNYENINLPEEHIPYFLHNNQHLATACKQDHNCPYKKYLKKSKACWGYEKSCKSENRFGYPVCDYAEAGWASTIEEAQHVFWKQADFGYVKERMNEVKTYCTPKAVGDSSLHCSRYLQYCRATNLYIDLRSPKRNHERFNEDFFKKGQIGGHCDMDTQNFLSEGQRKSPLQSWFAELQTYTELNSRPMEDDSCDVIIDKLTYFMKLDAGVNMYHHFCDFVNLFITQHIINSFSTDVNIVMWDTVSKSFFKWNDQNMQSAYGYGDLFSETWKAFTDYEIIHLKSYDSKRVCFKEAVFTLLPRMRYGLFYNTPLISGCHGTGLFRAFSQHVLHRLNVTQEGPKDGKIRVTILARSTEYRQILNQNELASALKTLSLFEVQIVNYKYKEVEFKEQLKITHNSDIFIGMHGAGLTHLLFLPDWAVIFELYNCEDERCYLDLARLRGVHYITWQKKDKVFPQDEGHHPTLGKHPKFTNYSFSVEEFVHLVLLAADHVSQHSKWPFRRKHDEF</sequence>
<protein>
    <recommendedName>
        <fullName evidence="9">EGF domain-specific O-linked N-acetylglucosamine transferase</fullName>
        <ecNumber evidence="2">2.4.1.255</ecNumber>
    </recommendedName>
    <alternativeName>
        <fullName evidence="10">Extracellular O-linked N-acetylglucosamine transferase</fullName>
    </alternativeName>
</protein>
<comment type="function">
    <text evidence="8">Catalyzes the transfer of a single N-acetylglucosamine from UDP-GlcNAc to a serine or threonine residue in extracellular proteins resulting in their modification with a beta-linked N-acetylglucosamine (O-GlcNAc). Specifically glycosylates the Thr residue located between the fifth and sixth conserved cysteines of folded EGF-like domains.</text>
</comment>
<evidence type="ECO:0000256" key="5">
    <source>
        <dbReference type="ARBA" id="ARBA00022729"/>
    </source>
</evidence>
<keyword evidence="16" id="KW-1185">Reference proteome</keyword>
<comment type="similarity">
    <text evidence="1">Belongs to the glycosyltransferase 61 family.</text>
</comment>
<comment type="catalytic activity">
    <reaction evidence="11">
        <text>L-seryl-[protein] + UDP-N-acetyl-alpha-D-glucosamine = 3-O-(N-acetyl-beta-D-glucosaminyl)-L-seryl-[protein] + UDP + H(+)</text>
        <dbReference type="Rhea" id="RHEA:48904"/>
        <dbReference type="Rhea" id="RHEA-COMP:9863"/>
        <dbReference type="Rhea" id="RHEA-COMP:12251"/>
        <dbReference type="ChEBI" id="CHEBI:15378"/>
        <dbReference type="ChEBI" id="CHEBI:29999"/>
        <dbReference type="ChEBI" id="CHEBI:57705"/>
        <dbReference type="ChEBI" id="CHEBI:58223"/>
        <dbReference type="ChEBI" id="CHEBI:90838"/>
        <dbReference type="EC" id="2.4.1.255"/>
    </reaction>
</comment>
<comment type="caution">
    <text evidence="15">The sequence shown here is derived from an EMBL/GenBank/DDBJ whole genome shotgun (WGS) entry which is preliminary data.</text>
</comment>
<keyword evidence="3" id="KW-0328">Glycosyltransferase</keyword>
<evidence type="ECO:0000256" key="11">
    <source>
        <dbReference type="ARBA" id="ARBA00048317"/>
    </source>
</evidence>
<reference evidence="15 16" key="1">
    <citation type="journal article" date="2022" name="Gigascience">
        <title>A chromosome-level genome assembly and annotation of the desert horned lizard, Phrynosoma platyrhinos, provides insight into chromosomal rearrangements among reptiles.</title>
        <authorList>
            <person name="Koochekian N."/>
            <person name="Ascanio A."/>
            <person name="Farleigh K."/>
            <person name="Card D.C."/>
            <person name="Schield D.R."/>
            <person name="Castoe T.A."/>
            <person name="Jezkova T."/>
        </authorList>
    </citation>
    <scope>NUCLEOTIDE SEQUENCE [LARGE SCALE GENOMIC DNA]</scope>
    <source>
        <strain evidence="15">NK-2021</strain>
    </source>
</reference>
<evidence type="ECO:0000313" key="16">
    <source>
        <dbReference type="Proteomes" id="UP000826234"/>
    </source>
</evidence>
<evidence type="ECO:0000256" key="6">
    <source>
        <dbReference type="ARBA" id="ARBA00022824"/>
    </source>
</evidence>
<evidence type="ECO:0000313" key="15">
    <source>
        <dbReference type="EMBL" id="KAH0630261.1"/>
    </source>
</evidence>
<evidence type="ECO:0000256" key="10">
    <source>
        <dbReference type="ARBA" id="ARBA00042574"/>
    </source>
</evidence>
<keyword evidence="6" id="KW-0256">Endoplasmic reticulum</keyword>
<feature type="domain" description="Glycosyltransferase 61 catalytic" evidence="14">
    <location>
        <begin position="355"/>
        <end position="461"/>
    </location>
</feature>
<dbReference type="InterPro" id="IPR049625">
    <property type="entry name" value="Glyco_transf_61_cat"/>
</dbReference>
<evidence type="ECO:0000256" key="12">
    <source>
        <dbReference type="ARBA" id="ARBA00049432"/>
    </source>
</evidence>